<dbReference type="Gene3D" id="1.20.1250.20">
    <property type="entry name" value="MFS general substrate transporter like domains"/>
    <property type="match status" value="1"/>
</dbReference>
<dbReference type="InterPro" id="IPR036259">
    <property type="entry name" value="MFS_trans_sf"/>
</dbReference>
<dbReference type="SUPFAM" id="SSF103473">
    <property type="entry name" value="MFS general substrate transporter"/>
    <property type="match status" value="1"/>
</dbReference>
<evidence type="ECO:0000313" key="2">
    <source>
        <dbReference type="EMBL" id="ROO29597.1"/>
    </source>
</evidence>
<comment type="caution">
    <text evidence="2">The sequence shown here is derived from an EMBL/GenBank/DDBJ whole genome shotgun (WGS) entry which is preliminary data.</text>
</comment>
<organism evidence="2 3">
    <name type="scientific">Salinisphaera japonica YTM-1</name>
    <dbReference type="NCBI Taxonomy" id="1209778"/>
    <lineage>
        <taxon>Bacteria</taxon>
        <taxon>Pseudomonadati</taxon>
        <taxon>Pseudomonadota</taxon>
        <taxon>Gammaproteobacteria</taxon>
        <taxon>Salinisphaerales</taxon>
        <taxon>Salinisphaeraceae</taxon>
        <taxon>Salinisphaera</taxon>
    </lineage>
</organism>
<feature type="transmembrane region" description="Helical" evidence="1">
    <location>
        <begin position="216"/>
        <end position="237"/>
    </location>
</feature>
<keyword evidence="1" id="KW-1133">Transmembrane helix</keyword>
<dbReference type="InParanoid" id="A0A423PVG8"/>
<feature type="transmembrane region" description="Helical" evidence="1">
    <location>
        <begin position="361"/>
        <end position="386"/>
    </location>
</feature>
<feature type="transmembrane region" description="Helical" evidence="1">
    <location>
        <begin position="282"/>
        <end position="315"/>
    </location>
</feature>
<feature type="transmembrane region" description="Helical" evidence="1">
    <location>
        <begin position="43"/>
        <end position="64"/>
    </location>
</feature>
<proteinExistence type="predicted"/>
<feature type="transmembrane region" description="Helical" evidence="1">
    <location>
        <begin position="76"/>
        <end position="94"/>
    </location>
</feature>
<keyword evidence="3" id="KW-1185">Reference proteome</keyword>
<feature type="transmembrane region" description="Helical" evidence="1">
    <location>
        <begin position="100"/>
        <end position="123"/>
    </location>
</feature>
<feature type="transmembrane region" description="Helical" evidence="1">
    <location>
        <begin position="336"/>
        <end position="355"/>
    </location>
</feature>
<reference evidence="2 3" key="1">
    <citation type="submission" date="2013-10" db="EMBL/GenBank/DDBJ databases">
        <title>Salinisphaera japonica YTM-1 Genome Sequencing.</title>
        <authorList>
            <person name="Lai Q."/>
            <person name="Li C."/>
            <person name="Shao Z."/>
        </authorList>
    </citation>
    <scope>NUCLEOTIDE SEQUENCE [LARGE SCALE GENOMIC DNA]</scope>
    <source>
        <strain evidence="2 3">YTM-1</strain>
    </source>
</reference>
<evidence type="ECO:0000256" key="1">
    <source>
        <dbReference type="SAM" id="Phobius"/>
    </source>
</evidence>
<feature type="transmembrane region" description="Helical" evidence="1">
    <location>
        <begin position="135"/>
        <end position="160"/>
    </location>
</feature>
<sequence>MKLMVSGARDGIRLAVAAAAACVALYFPQPLVARIQADFDVAAVWAAMPMTFAFIVLTSGPVLFSRFITLERALRMIVVIELILAVLFAVQAFTQSPAAYFVLRAMQVLLLPLLIPAIITSASNLAASNSRARDLALYTAGTIVGGVAGRLFALASAGWAHWQLGGLAATAALVVSAVILRHPPALTNVARGPAATDATSAPVAETDQSWRAPVSLAFPGLALAFATLTAILTVLPLEIGYGGGGTRTLMLVYAGYGAGIVTSLGAPAATRWAGGLANATPIAALVFVLGLVGVIGGGAVALAVGVVAMCAAMVFQQATQIVLLNDYFSRRQSATVSAVFVAAVFAGGIVGSSLLVGLYEWLGWLAVCGVCGVCSVVGGVCMAIAARWPSGRQTARTMC</sequence>
<evidence type="ECO:0008006" key="4">
    <source>
        <dbReference type="Google" id="ProtNLM"/>
    </source>
</evidence>
<dbReference type="Proteomes" id="UP000285310">
    <property type="component" value="Unassembled WGS sequence"/>
</dbReference>
<accession>A0A423PVG8</accession>
<protein>
    <recommendedName>
        <fullName evidence="4">MFS transporter</fullName>
    </recommendedName>
</protein>
<gene>
    <name evidence="2" type="ORF">SAJA_06090</name>
</gene>
<keyword evidence="1" id="KW-0812">Transmembrane</keyword>
<dbReference type="EMBL" id="AYKG01000014">
    <property type="protein sequence ID" value="ROO29597.1"/>
    <property type="molecule type" value="Genomic_DNA"/>
</dbReference>
<feature type="transmembrane region" description="Helical" evidence="1">
    <location>
        <begin position="249"/>
        <end position="270"/>
    </location>
</feature>
<evidence type="ECO:0000313" key="3">
    <source>
        <dbReference type="Proteomes" id="UP000285310"/>
    </source>
</evidence>
<keyword evidence="1" id="KW-0472">Membrane</keyword>
<name>A0A423PVG8_9GAMM</name>
<dbReference type="AlphaFoldDB" id="A0A423PVG8"/>